<dbReference type="PANTHER" id="PTHR14289:SF16">
    <property type="entry name" value="POLYMERASE DELTA-INTERACTING PROTEIN 2"/>
    <property type="match status" value="1"/>
</dbReference>
<evidence type="ECO:0000256" key="2">
    <source>
        <dbReference type="HAMAP-Rule" id="MF_00791"/>
    </source>
</evidence>
<accession>A0A1S6HVY3</accession>
<evidence type="ECO:0000313" key="5">
    <source>
        <dbReference type="Proteomes" id="UP000189545"/>
    </source>
</evidence>
<dbReference type="AlphaFoldDB" id="A0A1S6HVY3"/>
<dbReference type="GO" id="GO:0070987">
    <property type="term" value="P:error-free translesion synthesis"/>
    <property type="evidence" value="ECO:0007669"/>
    <property type="project" value="TreeGrafter"/>
</dbReference>
<dbReference type="KEGG" id="spsw:Sps_04645"/>
<evidence type="ECO:0000313" key="4">
    <source>
        <dbReference type="EMBL" id="AQS39730.1"/>
    </source>
</evidence>
<dbReference type="InterPro" id="IPR036767">
    <property type="entry name" value="ApaG_sf"/>
</dbReference>
<dbReference type="Proteomes" id="UP000189545">
    <property type="component" value="Chromosome"/>
</dbReference>
<dbReference type="Pfam" id="PF04379">
    <property type="entry name" value="DUF525"/>
    <property type="match status" value="1"/>
</dbReference>
<dbReference type="InterPro" id="IPR007474">
    <property type="entry name" value="ApaG_domain"/>
</dbReference>
<dbReference type="SUPFAM" id="SSF110069">
    <property type="entry name" value="ApaG-like"/>
    <property type="match status" value="1"/>
</dbReference>
<dbReference type="OrthoDB" id="9795226at2"/>
<dbReference type="HAMAP" id="MF_00791">
    <property type="entry name" value="ApaG"/>
    <property type="match status" value="1"/>
</dbReference>
<gene>
    <name evidence="2" type="primary">apaG</name>
    <name evidence="4" type="ORF">Sps_04645</name>
</gene>
<dbReference type="PANTHER" id="PTHR14289">
    <property type="entry name" value="F-BOX ONLY PROTEIN 3"/>
    <property type="match status" value="1"/>
</dbReference>
<protein>
    <recommendedName>
        <fullName evidence="1 2">Protein ApaG</fullName>
    </recommendedName>
</protein>
<keyword evidence="5" id="KW-1185">Reference proteome</keyword>
<dbReference type="EMBL" id="CP014782">
    <property type="protein sequence ID" value="AQS39730.1"/>
    <property type="molecule type" value="Genomic_DNA"/>
</dbReference>
<feature type="domain" description="ApaG" evidence="3">
    <location>
        <begin position="2"/>
        <end position="126"/>
    </location>
</feature>
<proteinExistence type="inferred from homology"/>
<name>A0A1S6HVY3_9GAMM</name>
<sequence>MSELGSTIKVEVKTEYIEEQSSPKEERYLFRYTITIINLGQTAVTLESRHWRITDSNDHKSEVQGAGVVGETPRIEPDTAYQYTSGTVLETPLGVMQGTYTMVTDDGEQFQAIIHPFRLSVPGLLH</sequence>
<evidence type="ECO:0000256" key="1">
    <source>
        <dbReference type="ARBA" id="ARBA00017693"/>
    </source>
</evidence>
<dbReference type="RefSeq" id="WP_077754587.1">
    <property type="nucleotide sequence ID" value="NZ_CP014782.1"/>
</dbReference>
<organism evidence="4 5">
    <name type="scientific">Shewanella psychrophila</name>
    <dbReference type="NCBI Taxonomy" id="225848"/>
    <lineage>
        <taxon>Bacteria</taxon>
        <taxon>Pseudomonadati</taxon>
        <taxon>Pseudomonadota</taxon>
        <taxon>Gammaproteobacteria</taxon>
        <taxon>Alteromonadales</taxon>
        <taxon>Shewanellaceae</taxon>
        <taxon>Shewanella</taxon>
    </lineage>
</organism>
<dbReference type="InterPro" id="IPR023065">
    <property type="entry name" value="Uncharacterised_ApaG"/>
</dbReference>
<dbReference type="STRING" id="225848.Sps_04645"/>
<evidence type="ECO:0000259" key="3">
    <source>
        <dbReference type="PROSITE" id="PS51087"/>
    </source>
</evidence>
<dbReference type="Gene3D" id="2.60.40.1470">
    <property type="entry name" value="ApaG domain"/>
    <property type="match status" value="1"/>
</dbReference>
<dbReference type="NCBIfam" id="NF003967">
    <property type="entry name" value="PRK05461.1"/>
    <property type="match status" value="1"/>
</dbReference>
<reference evidence="4 5" key="1">
    <citation type="submission" date="2016-03" db="EMBL/GenBank/DDBJ databases">
        <title>Complete genome sequence of Shewanella psychrophila WP2, a deep sea bacterium isolated from west Pacific sediment.</title>
        <authorList>
            <person name="Xu G."/>
            <person name="Jian H."/>
        </authorList>
    </citation>
    <scope>NUCLEOTIDE SEQUENCE [LARGE SCALE GENOMIC DNA]</scope>
    <source>
        <strain evidence="4 5">WP2</strain>
    </source>
</reference>
<dbReference type="PROSITE" id="PS51087">
    <property type="entry name" value="APAG"/>
    <property type="match status" value="1"/>
</dbReference>